<dbReference type="AlphaFoldDB" id="A0A401W096"/>
<evidence type="ECO:0000313" key="2">
    <source>
        <dbReference type="Proteomes" id="UP000286746"/>
    </source>
</evidence>
<gene>
    <name evidence="1" type="ORF">GKJPGBOP_02432</name>
</gene>
<dbReference type="SUPFAM" id="SSF54909">
    <property type="entry name" value="Dimeric alpha+beta barrel"/>
    <property type="match status" value="1"/>
</dbReference>
<comment type="caution">
    <text evidence="1">The sequence shown here is derived from an EMBL/GenBank/DDBJ whole genome shotgun (WGS) entry which is preliminary data.</text>
</comment>
<organism evidence="1 2">
    <name type="scientific">Streptomyces paromomycinus</name>
    <name type="common">Streptomyces rimosus subsp. paromomycinus</name>
    <dbReference type="NCBI Taxonomy" id="92743"/>
    <lineage>
        <taxon>Bacteria</taxon>
        <taxon>Bacillati</taxon>
        <taxon>Actinomycetota</taxon>
        <taxon>Actinomycetes</taxon>
        <taxon>Kitasatosporales</taxon>
        <taxon>Streptomycetaceae</taxon>
        <taxon>Streptomyces</taxon>
    </lineage>
</organism>
<accession>A0A401W096</accession>
<dbReference type="InterPro" id="IPR011008">
    <property type="entry name" value="Dimeric_a/b-barrel"/>
</dbReference>
<reference evidence="1 2" key="1">
    <citation type="submission" date="2018-11" db="EMBL/GenBank/DDBJ databases">
        <title>Whole genome sequence of Streptomyces paromomycinus NBRC 15454(T).</title>
        <authorList>
            <person name="Komaki H."/>
            <person name="Tamura T."/>
        </authorList>
    </citation>
    <scope>NUCLEOTIDE SEQUENCE [LARGE SCALE GENOMIC DNA]</scope>
    <source>
        <strain evidence="1 2">NBRC 15454</strain>
    </source>
</reference>
<proteinExistence type="predicted"/>
<sequence length="160" mass="17326">MGDKVVPGRTVADADGEVVVFLIGMRINKFRAVGSWLPVLRAMPRMVRELVREPGAGMLGYRMLNGGPRVFTLVQYWESREKLYAYAADPDMEHRPAWAAFNRRARSGEGAVGIWHETYAVPAGAYSTFYSSMPLSGLGAAYGVAAQGRRGALSASVGVA</sequence>
<dbReference type="Pfam" id="PF13826">
    <property type="entry name" value="Monooxy_af470-like"/>
    <property type="match status" value="1"/>
</dbReference>
<evidence type="ECO:0000313" key="1">
    <source>
        <dbReference type="EMBL" id="GCD42763.1"/>
    </source>
</evidence>
<dbReference type="EMBL" id="BHZD01000001">
    <property type="protein sequence ID" value="GCD42763.1"/>
    <property type="molecule type" value="Genomic_DNA"/>
</dbReference>
<protein>
    <recommendedName>
        <fullName evidence="3">DUF4188 domain-containing protein</fullName>
    </recommendedName>
</protein>
<evidence type="ECO:0008006" key="3">
    <source>
        <dbReference type="Google" id="ProtNLM"/>
    </source>
</evidence>
<dbReference type="RefSeq" id="WP_125054052.1">
    <property type="nucleotide sequence ID" value="NZ_BHZD01000001.1"/>
</dbReference>
<dbReference type="Proteomes" id="UP000286746">
    <property type="component" value="Unassembled WGS sequence"/>
</dbReference>
<dbReference type="InterPro" id="IPR025444">
    <property type="entry name" value="Monooxy_af470"/>
</dbReference>
<keyword evidence="2" id="KW-1185">Reference proteome</keyword>
<name>A0A401W096_STREY</name>